<dbReference type="PANTHER" id="PTHR24228:SF74">
    <property type="entry name" value="G-PROTEIN COUPLED RECEPTORS FAMILY 1 PROFILE DOMAIN-CONTAINING PROTEIN"/>
    <property type="match status" value="1"/>
</dbReference>
<evidence type="ECO:0000313" key="14">
    <source>
        <dbReference type="EMBL" id="KAK7083247.1"/>
    </source>
</evidence>
<feature type="region of interest" description="Disordered" evidence="11">
    <location>
        <begin position="364"/>
        <end position="399"/>
    </location>
</feature>
<dbReference type="GO" id="GO:0004930">
    <property type="term" value="F:G protein-coupled receptor activity"/>
    <property type="evidence" value="ECO:0007669"/>
    <property type="project" value="UniProtKB-KW"/>
</dbReference>
<dbReference type="PANTHER" id="PTHR24228">
    <property type="entry name" value="B2 BRADYKININ RECEPTOR/ANGIOTENSIN II RECEPTOR"/>
    <property type="match status" value="1"/>
</dbReference>
<proteinExistence type="inferred from homology"/>
<dbReference type="PROSITE" id="PS00237">
    <property type="entry name" value="G_PROTEIN_RECEP_F1_1"/>
    <property type="match status" value="1"/>
</dbReference>
<comment type="subcellular location">
    <subcellularLocation>
        <location evidence="1">Cell membrane</location>
        <topology evidence="1">Multi-pass membrane protein</topology>
    </subcellularLocation>
</comment>
<feature type="transmembrane region" description="Helical" evidence="12">
    <location>
        <begin position="94"/>
        <end position="112"/>
    </location>
</feature>
<evidence type="ECO:0000256" key="9">
    <source>
        <dbReference type="ARBA" id="ARBA00023224"/>
    </source>
</evidence>
<dbReference type="Proteomes" id="UP001381693">
    <property type="component" value="Unassembled WGS sequence"/>
</dbReference>
<reference evidence="14 15" key="1">
    <citation type="submission" date="2023-11" db="EMBL/GenBank/DDBJ databases">
        <title>Halocaridina rubra genome assembly.</title>
        <authorList>
            <person name="Smith C."/>
        </authorList>
    </citation>
    <scope>NUCLEOTIDE SEQUENCE [LARGE SCALE GENOMIC DNA]</scope>
    <source>
        <strain evidence="14">EP-1</strain>
        <tissue evidence="14">Whole</tissue>
    </source>
</reference>
<name>A0AAN8XFA7_HALRR</name>
<comment type="caution">
    <text evidence="14">The sequence shown here is derived from an EMBL/GenBank/DDBJ whole genome shotgun (WGS) entry which is preliminary data.</text>
</comment>
<evidence type="ECO:0000256" key="4">
    <source>
        <dbReference type="ARBA" id="ARBA00022692"/>
    </source>
</evidence>
<organism evidence="14 15">
    <name type="scientific">Halocaridina rubra</name>
    <name type="common">Hawaiian red shrimp</name>
    <dbReference type="NCBI Taxonomy" id="373956"/>
    <lineage>
        <taxon>Eukaryota</taxon>
        <taxon>Metazoa</taxon>
        <taxon>Ecdysozoa</taxon>
        <taxon>Arthropoda</taxon>
        <taxon>Crustacea</taxon>
        <taxon>Multicrustacea</taxon>
        <taxon>Malacostraca</taxon>
        <taxon>Eumalacostraca</taxon>
        <taxon>Eucarida</taxon>
        <taxon>Decapoda</taxon>
        <taxon>Pleocyemata</taxon>
        <taxon>Caridea</taxon>
        <taxon>Atyoidea</taxon>
        <taxon>Atyidae</taxon>
        <taxon>Halocaridina</taxon>
    </lineage>
</organism>
<feature type="compositionally biased region" description="Polar residues" evidence="11">
    <location>
        <begin position="377"/>
        <end position="391"/>
    </location>
</feature>
<dbReference type="InterPro" id="IPR017452">
    <property type="entry name" value="GPCR_Rhodpsn_7TM"/>
</dbReference>
<dbReference type="SUPFAM" id="SSF81321">
    <property type="entry name" value="Family A G protein-coupled receptor-like"/>
    <property type="match status" value="1"/>
</dbReference>
<feature type="transmembrane region" description="Helical" evidence="12">
    <location>
        <begin position="133"/>
        <end position="152"/>
    </location>
</feature>
<dbReference type="SMART" id="SM01381">
    <property type="entry name" value="7TM_GPCR_Srsx"/>
    <property type="match status" value="1"/>
</dbReference>
<evidence type="ECO:0000256" key="1">
    <source>
        <dbReference type="ARBA" id="ARBA00004651"/>
    </source>
</evidence>
<comment type="similarity">
    <text evidence="2 10">Belongs to the G-protein coupled receptor 1 family.</text>
</comment>
<evidence type="ECO:0000256" key="10">
    <source>
        <dbReference type="RuleBase" id="RU000688"/>
    </source>
</evidence>
<keyword evidence="15" id="KW-1185">Reference proteome</keyword>
<feature type="transmembrane region" description="Helical" evidence="12">
    <location>
        <begin position="184"/>
        <end position="206"/>
    </location>
</feature>
<evidence type="ECO:0000256" key="2">
    <source>
        <dbReference type="ARBA" id="ARBA00010663"/>
    </source>
</evidence>
<dbReference type="Gene3D" id="1.20.1070.10">
    <property type="entry name" value="Rhodopsin 7-helix transmembrane proteins"/>
    <property type="match status" value="1"/>
</dbReference>
<dbReference type="Pfam" id="PF00001">
    <property type="entry name" value="7tm_1"/>
    <property type="match status" value="1"/>
</dbReference>
<evidence type="ECO:0000256" key="6">
    <source>
        <dbReference type="ARBA" id="ARBA00023040"/>
    </source>
</evidence>
<gene>
    <name evidence="14" type="ORF">SK128_018705</name>
</gene>
<keyword evidence="6 10" id="KW-0297">G-protein coupled receptor</keyword>
<feature type="transmembrane region" description="Helical" evidence="12">
    <location>
        <begin position="286"/>
        <end position="305"/>
    </location>
</feature>
<dbReference type="EMBL" id="JAXCGZ010003782">
    <property type="protein sequence ID" value="KAK7083247.1"/>
    <property type="molecule type" value="Genomic_DNA"/>
</dbReference>
<evidence type="ECO:0000313" key="15">
    <source>
        <dbReference type="Proteomes" id="UP001381693"/>
    </source>
</evidence>
<feature type="transmembrane region" description="Helical" evidence="12">
    <location>
        <begin position="12"/>
        <end position="37"/>
    </location>
</feature>
<evidence type="ECO:0000256" key="11">
    <source>
        <dbReference type="SAM" id="MobiDB-lite"/>
    </source>
</evidence>
<keyword evidence="4 10" id="KW-0812">Transmembrane</keyword>
<dbReference type="AlphaFoldDB" id="A0AAN8XFA7"/>
<sequence>MAVEEAAPDWALVLTAISAIVISILGFFGNLLTILALPYSNRLRNAATWFVVNLAVVEGLFCVTILPISGAHLFSLYMRDQSLFSNEGCSVFVFLRYVAINAEVFSIAAIAVNRCLLIAFPRKYPSIFTTAKTIATIIMIWVISAALMIIPLSKLYGEFTYNERTKECDFSDNPESGGAGPRKLFLALGFLLPCVVIILSYSYIFYKAKRSSARIRARSQGSLMKEDTINSMEKKPSRPAEGLRKRDLRIARTIGVIFLTFLLCCTPVSIAHYLDNKYHNLTLLLLLHPLYWAQYCINILIYVFMNNQYRDAYVNYISRFWPNFKEVTITKFKWREEGTSYESQRQTRAATPNSIVRFATRKLSKSSSFKGGLGQSANAVDNNKVHLNQQIPEEKDSPV</sequence>
<evidence type="ECO:0000256" key="3">
    <source>
        <dbReference type="ARBA" id="ARBA00022475"/>
    </source>
</evidence>
<accession>A0AAN8XFA7</accession>
<feature type="transmembrane region" description="Helical" evidence="12">
    <location>
        <begin position="49"/>
        <end position="74"/>
    </location>
</feature>
<keyword evidence="8 10" id="KW-0675">Receptor</keyword>
<evidence type="ECO:0000256" key="8">
    <source>
        <dbReference type="ARBA" id="ARBA00023170"/>
    </source>
</evidence>
<evidence type="ECO:0000256" key="12">
    <source>
        <dbReference type="SAM" id="Phobius"/>
    </source>
</evidence>
<dbReference type="PROSITE" id="PS50262">
    <property type="entry name" value="G_PROTEIN_RECEP_F1_2"/>
    <property type="match status" value="1"/>
</dbReference>
<evidence type="ECO:0000256" key="5">
    <source>
        <dbReference type="ARBA" id="ARBA00022989"/>
    </source>
</evidence>
<keyword evidence="3" id="KW-1003">Cell membrane</keyword>
<keyword evidence="5 12" id="KW-1133">Transmembrane helix</keyword>
<evidence type="ECO:0000256" key="7">
    <source>
        <dbReference type="ARBA" id="ARBA00023136"/>
    </source>
</evidence>
<feature type="transmembrane region" description="Helical" evidence="12">
    <location>
        <begin position="254"/>
        <end position="274"/>
    </location>
</feature>
<dbReference type="GO" id="GO:0005886">
    <property type="term" value="C:plasma membrane"/>
    <property type="evidence" value="ECO:0007669"/>
    <property type="project" value="UniProtKB-SubCell"/>
</dbReference>
<dbReference type="InterPro" id="IPR000276">
    <property type="entry name" value="GPCR_Rhodpsn"/>
</dbReference>
<keyword evidence="7 12" id="KW-0472">Membrane</keyword>
<protein>
    <recommendedName>
        <fullName evidence="13">G-protein coupled receptors family 1 profile domain-containing protein</fullName>
    </recommendedName>
</protein>
<feature type="domain" description="G-protein coupled receptors family 1 profile" evidence="13">
    <location>
        <begin position="29"/>
        <end position="302"/>
    </location>
</feature>
<evidence type="ECO:0000259" key="13">
    <source>
        <dbReference type="PROSITE" id="PS50262"/>
    </source>
</evidence>
<dbReference type="PRINTS" id="PR00237">
    <property type="entry name" value="GPCRRHODOPSN"/>
</dbReference>
<keyword evidence="9 10" id="KW-0807">Transducer</keyword>